<evidence type="ECO:0000256" key="1">
    <source>
        <dbReference type="SAM" id="MobiDB-lite"/>
    </source>
</evidence>
<comment type="caution">
    <text evidence="3">The sequence shown here is derived from an EMBL/GenBank/DDBJ whole genome shotgun (WGS) entry which is preliminary data.</text>
</comment>
<keyword evidence="4" id="KW-1185">Reference proteome</keyword>
<feature type="region of interest" description="Disordered" evidence="1">
    <location>
        <begin position="1"/>
        <end position="30"/>
    </location>
</feature>
<evidence type="ECO:0000256" key="2">
    <source>
        <dbReference type="SAM" id="Phobius"/>
    </source>
</evidence>
<proteinExistence type="predicted"/>
<dbReference type="AlphaFoldDB" id="A0AAE3FW27"/>
<name>A0AAE3FW27_9EURY</name>
<feature type="transmembrane region" description="Helical" evidence="2">
    <location>
        <begin position="135"/>
        <end position="157"/>
    </location>
</feature>
<feature type="transmembrane region" description="Helical" evidence="2">
    <location>
        <begin position="106"/>
        <end position="129"/>
    </location>
</feature>
<keyword evidence="2" id="KW-0472">Membrane</keyword>
<dbReference type="Proteomes" id="UP001203207">
    <property type="component" value="Unassembled WGS sequence"/>
</dbReference>
<gene>
    <name evidence="3" type="ORF">AArcSt2_05435</name>
</gene>
<evidence type="ECO:0000313" key="3">
    <source>
        <dbReference type="EMBL" id="MCL9816383.1"/>
    </source>
</evidence>
<feature type="transmembrane region" description="Helical" evidence="2">
    <location>
        <begin position="74"/>
        <end position="94"/>
    </location>
</feature>
<reference evidence="3" key="1">
    <citation type="journal article" date="2022" name="Syst. Appl. Microbiol.">
        <title>Natronocalculus amylovorans gen. nov., sp. nov., and Natranaeroarchaeum aerophilus sp. nov., dominant culturable amylolytic natronoarchaea from hypersaline soda lakes in southwestern Siberia.</title>
        <authorList>
            <person name="Sorokin D.Y."/>
            <person name="Elcheninov A.G."/>
            <person name="Khizhniak T.V."/>
            <person name="Koenen M."/>
            <person name="Bale N.J."/>
            <person name="Damste J.S.S."/>
            <person name="Kublanov I.V."/>
        </authorList>
    </citation>
    <scope>NUCLEOTIDE SEQUENCE</scope>
    <source>
        <strain evidence="3">AArc-St2</strain>
    </source>
</reference>
<keyword evidence="2" id="KW-1133">Transmembrane helix</keyword>
<dbReference type="RefSeq" id="WP_174654372.1">
    <property type="nucleotide sequence ID" value="NZ_JAKRVX010000002.1"/>
</dbReference>
<dbReference type="EMBL" id="JAKRVX010000002">
    <property type="protein sequence ID" value="MCL9816383.1"/>
    <property type="molecule type" value="Genomic_DNA"/>
</dbReference>
<evidence type="ECO:0000313" key="4">
    <source>
        <dbReference type="Proteomes" id="UP001203207"/>
    </source>
</evidence>
<organism evidence="3 4">
    <name type="scientific">Natronocalculus amylovorans</name>
    <dbReference type="NCBI Taxonomy" id="2917812"/>
    <lineage>
        <taxon>Archaea</taxon>
        <taxon>Methanobacteriati</taxon>
        <taxon>Methanobacteriota</taxon>
        <taxon>Stenosarchaea group</taxon>
        <taxon>Halobacteria</taxon>
        <taxon>Halobacteriales</taxon>
        <taxon>Haloferacaceae</taxon>
        <taxon>Natronocalculus</taxon>
    </lineage>
</organism>
<feature type="transmembrane region" description="Helical" evidence="2">
    <location>
        <begin position="50"/>
        <end position="68"/>
    </location>
</feature>
<accession>A0AAE3FW27</accession>
<feature type="compositionally biased region" description="Basic and acidic residues" evidence="1">
    <location>
        <begin position="1"/>
        <end position="18"/>
    </location>
</feature>
<reference evidence="3" key="2">
    <citation type="submission" date="2022-02" db="EMBL/GenBank/DDBJ databases">
        <authorList>
            <person name="Elcheninov A.G."/>
            <person name="Sorokin D.Y."/>
            <person name="Kublanov I.V."/>
        </authorList>
    </citation>
    <scope>NUCLEOTIDE SEQUENCE</scope>
    <source>
        <strain evidence="3">AArc-St2</strain>
    </source>
</reference>
<keyword evidence="2" id="KW-0812">Transmembrane</keyword>
<sequence>MQRSDTRSTTDESQERTAPHSLSDIGSDLQADTATEQSTSSRVGMDGSWFSVKFLLASVLLIGTGAVLGGMIPIVGALGRIGGVFLAAFLLGTVTNTTRYVETGVAGAGVVALSFAIGLLSVGVLPVGLDFLQQYGIGFSALGAAIGGLTAVVGHYFGRDLRSGLTDEIPSKN</sequence>
<protein>
    <submittedName>
        <fullName evidence="3">Uncharacterized protein</fullName>
    </submittedName>
</protein>